<evidence type="ECO:0000313" key="2">
    <source>
        <dbReference type="EMBL" id="KAF5317587.1"/>
    </source>
</evidence>
<name>A0A8H5B8I2_9AGAR</name>
<feature type="transmembrane region" description="Helical" evidence="1">
    <location>
        <begin position="165"/>
        <end position="190"/>
    </location>
</feature>
<accession>A0A8H5B8I2</accession>
<feature type="transmembrane region" description="Helical" evidence="1">
    <location>
        <begin position="98"/>
        <end position="118"/>
    </location>
</feature>
<reference evidence="2 3" key="1">
    <citation type="journal article" date="2020" name="ISME J.">
        <title>Uncovering the hidden diversity of litter-decomposition mechanisms in mushroom-forming fungi.</title>
        <authorList>
            <person name="Floudas D."/>
            <person name="Bentzer J."/>
            <person name="Ahren D."/>
            <person name="Johansson T."/>
            <person name="Persson P."/>
            <person name="Tunlid A."/>
        </authorList>
    </citation>
    <scope>NUCLEOTIDE SEQUENCE [LARGE SCALE GENOMIC DNA]</scope>
    <source>
        <strain evidence="2 3">CBS 291.85</strain>
    </source>
</reference>
<gene>
    <name evidence="2" type="ORF">D9758_018465</name>
</gene>
<keyword evidence="1" id="KW-0812">Transmembrane</keyword>
<evidence type="ECO:0000256" key="1">
    <source>
        <dbReference type="SAM" id="Phobius"/>
    </source>
</evidence>
<feature type="transmembrane region" description="Helical" evidence="1">
    <location>
        <begin position="20"/>
        <end position="43"/>
    </location>
</feature>
<organism evidence="2 3">
    <name type="scientific">Tetrapyrgos nigripes</name>
    <dbReference type="NCBI Taxonomy" id="182062"/>
    <lineage>
        <taxon>Eukaryota</taxon>
        <taxon>Fungi</taxon>
        <taxon>Dikarya</taxon>
        <taxon>Basidiomycota</taxon>
        <taxon>Agaricomycotina</taxon>
        <taxon>Agaricomycetes</taxon>
        <taxon>Agaricomycetidae</taxon>
        <taxon>Agaricales</taxon>
        <taxon>Marasmiineae</taxon>
        <taxon>Marasmiaceae</taxon>
        <taxon>Tetrapyrgos</taxon>
    </lineage>
</organism>
<dbReference type="Proteomes" id="UP000559256">
    <property type="component" value="Unassembled WGS sequence"/>
</dbReference>
<proteinExistence type="predicted"/>
<evidence type="ECO:0000313" key="3">
    <source>
        <dbReference type="Proteomes" id="UP000559256"/>
    </source>
</evidence>
<dbReference type="AlphaFoldDB" id="A0A8H5B8I2"/>
<dbReference type="EMBL" id="JAACJM010000476">
    <property type="protein sequence ID" value="KAF5317587.1"/>
    <property type="molecule type" value="Genomic_DNA"/>
</dbReference>
<feature type="transmembrane region" description="Helical" evidence="1">
    <location>
        <begin position="130"/>
        <end position="153"/>
    </location>
</feature>
<feature type="transmembrane region" description="Helical" evidence="1">
    <location>
        <begin position="55"/>
        <end position="78"/>
    </location>
</feature>
<keyword evidence="1" id="KW-1133">Transmembrane helix</keyword>
<dbReference type="PANTHER" id="PTHR40465">
    <property type="entry name" value="CHROMOSOME 1, WHOLE GENOME SHOTGUN SEQUENCE"/>
    <property type="match status" value="1"/>
</dbReference>
<dbReference type="PANTHER" id="PTHR40465:SF1">
    <property type="entry name" value="DUF6534 DOMAIN-CONTAINING PROTEIN"/>
    <property type="match status" value="1"/>
</dbReference>
<comment type="caution">
    <text evidence="2">The sequence shown here is derived from an EMBL/GenBank/DDBJ whole genome shotgun (WGS) entry which is preliminary data.</text>
</comment>
<keyword evidence="1" id="KW-0472">Membrane</keyword>
<sequence length="211" mass="23402">MTPPSSGVTINPGPPDLGTSLGAIELGIMFSSVLYGVVVIQSYKYYQASFKKDSALLKTTVAVLCSFETVHTVFQWIYLYRMTIASFGDPKQLDEITWSFQVSVPLTTIIASIVQTFFCHRVSRISGWGYYKAIMIPILVARTGFAAASAVVASNRTLSEYTREFLWLIILVLAMGAAVDVVNTILLSTFMEKNHNPLLRYVGPNRIEVKE</sequence>
<keyword evidence="3" id="KW-1185">Reference proteome</keyword>
<dbReference type="OrthoDB" id="3231781at2759"/>
<protein>
    <submittedName>
        <fullName evidence="2">Uncharacterized protein</fullName>
    </submittedName>
</protein>